<feature type="compositionally biased region" description="Polar residues" evidence="1">
    <location>
        <begin position="263"/>
        <end position="291"/>
    </location>
</feature>
<gene>
    <name evidence="2" type="ORF">Tco_1056732</name>
</gene>
<keyword evidence="3" id="KW-1185">Reference proteome</keyword>
<sequence>MNVNSIWYITMEENEVNALKENGRQLHDEILYEHQIMKSVKMQSQDIHINPVQAVDDSSIVSKNSLIESKNNNALSKSEIETHMHMREEKVDMREALDVGLVVTESINDEEPFAEVQLTAQHNILANEQQATEHLYIGEERLSRHTEQSEPSYDTHLLETIDSNTTPNSTNMCHRGGEIVQGAEQTRISRPRFASKVDEKNDLSKTASPHYLPIVRESAAAKPHQVNAANSSRNNHKESSIPLTRKKQVTFTNNTQKHEMHQKVQQSNVQVIPSTGVSSSTRACGSKPRSNTKNDRILPAKSVNNKKVEDHPRTNKSVWTKVNRVDSGISSKRVVINSNSESVCKTCNKCLNSASHEMCVVNILNSVNATPTVKIVLNKGKQIWQPKGKLSDNSLNKTKQVWKATGKLFANIGYQWRPTGKKFALGELCPLTRIPVTCCSKLDLEEEMAPVRISSGPEPKMMFGQNSSSLVLHQMMFGQNSSSLVLHQMMFGQNSSSLVLHQMMSAQISSGLAPQCLKMFEHSSSSLGLHCQKTFKQISSNLVSQMSQRRLLASLQAPFLKEKKGVRFSALYLQ</sequence>
<dbReference type="EMBL" id="BQNB010019163">
    <property type="protein sequence ID" value="GJT82390.1"/>
    <property type="molecule type" value="Genomic_DNA"/>
</dbReference>
<name>A0ABQ5H3Z2_9ASTR</name>
<accession>A0ABQ5H3Z2</accession>
<reference evidence="2" key="2">
    <citation type="submission" date="2022-01" db="EMBL/GenBank/DDBJ databases">
        <authorList>
            <person name="Yamashiro T."/>
            <person name="Shiraishi A."/>
            <person name="Satake H."/>
            <person name="Nakayama K."/>
        </authorList>
    </citation>
    <scope>NUCLEOTIDE SEQUENCE</scope>
</reference>
<organism evidence="2 3">
    <name type="scientific">Tanacetum coccineum</name>
    <dbReference type="NCBI Taxonomy" id="301880"/>
    <lineage>
        <taxon>Eukaryota</taxon>
        <taxon>Viridiplantae</taxon>
        <taxon>Streptophyta</taxon>
        <taxon>Embryophyta</taxon>
        <taxon>Tracheophyta</taxon>
        <taxon>Spermatophyta</taxon>
        <taxon>Magnoliopsida</taxon>
        <taxon>eudicotyledons</taxon>
        <taxon>Gunneridae</taxon>
        <taxon>Pentapetalae</taxon>
        <taxon>asterids</taxon>
        <taxon>campanulids</taxon>
        <taxon>Asterales</taxon>
        <taxon>Asteraceae</taxon>
        <taxon>Asteroideae</taxon>
        <taxon>Anthemideae</taxon>
        <taxon>Anthemidinae</taxon>
        <taxon>Tanacetum</taxon>
    </lineage>
</organism>
<reference evidence="2" key="1">
    <citation type="journal article" date="2022" name="Int. J. Mol. Sci.">
        <title>Draft Genome of Tanacetum Coccineum: Genomic Comparison of Closely Related Tanacetum-Family Plants.</title>
        <authorList>
            <person name="Yamashiro T."/>
            <person name="Shiraishi A."/>
            <person name="Nakayama K."/>
            <person name="Satake H."/>
        </authorList>
    </citation>
    <scope>NUCLEOTIDE SEQUENCE</scope>
</reference>
<feature type="region of interest" description="Disordered" evidence="1">
    <location>
        <begin position="222"/>
        <end position="316"/>
    </location>
</feature>
<comment type="caution">
    <text evidence="2">The sequence shown here is derived from an EMBL/GenBank/DDBJ whole genome shotgun (WGS) entry which is preliminary data.</text>
</comment>
<proteinExistence type="predicted"/>
<evidence type="ECO:0000313" key="2">
    <source>
        <dbReference type="EMBL" id="GJT82390.1"/>
    </source>
</evidence>
<evidence type="ECO:0000313" key="3">
    <source>
        <dbReference type="Proteomes" id="UP001151760"/>
    </source>
</evidence>
<dbReference type="Proteomes" id="UP001151760">
    <property type="component" value="Unassembled WGS sequence"/>
</dbReference>
<protein>
    <submittedName>
        <fullName evidence="2">Uncharacterized protein</fullName>
    </submittedName>
</protein>
<evidence type="ECO:0000256" key="1">
    <source>
        <dbReference type="SAM" id="MobiDB-lite"/>
    </source>
</evidence>